<dbReference type="PANTHER" id="PTHR46652">
    <property type="entry name" value="LEUCINE-RICH REPEAT AND IQ DOMAIN-CONTAINING PROTEIN 1-RELATED"/>
    <property type="match status" value="1"/>
</dbReference>
<dbReference type="PANTHER" id="PTHR46652:SF3">
    <property type="entry name" value="LEUCINE-RICH REPEAT-CONTAINING PROTEIN 9"/>
    <property type="match status" value="1"/>
</dbReference>
<gene>
    <name evidence="4" type="ORF">HINF_LOCUS23778</name>
    <name evidence="3" type="ORF">HINF_LOCUS36389</name>
</gene>
<proteinExistence type="predicted"/>
<dbReference type="SMART" id="SM00365">
    <property type="entry name" value="LRR_SD22"/>
    <property type="match status" value="7"/>
</dbReference>
<dbReference type="AlphaFoldDB" id="A0AA86UB88"/>
<keyword evidence="2" id="KW-0677">Repeat</keyword>
<dbReference type="InterPro" id="IPR025875">
    <property type="entry name" value="Leu-rich_rpt_4"/>
</dbReference>
<evidence type="ECO:0000256" key="2">
    <source>
        <dbReference type="ARBA" id="ARBA00022737"/>
    </source>
</evidence>
<organism evidence="3">
    <name type="scientific">Hexamita inflata</name>
    <dbReference type="NCBI Taxonomy" id="28002"/>
    <lineage>
        <taxon>Eukaryota</taxon>
        <taxon>Metamonada</taxon>
        <taxon>Diplomonadida</taxon>
        <taxon>Hexamitidae</taxon>
        <taxon>Hexamitinae</taxon>
        <taxon>Hexamita</taxon>
    </lineage>
</organism>
<evidence type="ECO:0000313" key="5">
    <source>
        <dbReference type="Proteomes" id="UP001642409"/>
    </source>
</evidence>
<keyword evidence="1" id="KW-0433">Leucine-rich repeat</keyword>
<dbReference type="Gene3D" id="3.80.10.10">
    <property type="entry name" value="Ribonuclease Inhibitor"/>
    <property type="match status" value="3"/>
</dbReference>
<evidence type="ECO:0000313" key="3">
    <source>
        <dbReference type="EMBL" id="CAI9948744.1"/>
    </source>
</evidence>
<dbReference type="InterPro" id="IPR032675">
    <property type="entry name" value="LRR_dom_sf"/>
</dbReference>
<dbReference type="EMBL" id="CAXDID020000068">
    <property type="protein sequence ID" value="CAL6013416.1"/>
    <property type="molecule type" value="Genomic_DNA"/>
</dbReference>
<reference evidence="3" key="1">
    <citation type="submission" date="2023-06" db="EMBL/GenBank/DDBJ databases">
        <authorList>
            <person name="Kurt Z."/>
        </authorList>
    </citation>
    <scope>NUCLEOTIDE SEQUENCE</scope>
</reference>
<dbReference type="Pfam" id="PF12799">
    <property type="entry name" value="LRR_4"/>
    <property type="match status" value="3"/>
</dbReference>
<sequence length="560" mass="65483">MNNENISAEPNNEQQLSEYDQHMILQFEDTIRDGVLEIEDNQELTNLDFLRNLNVSKLSLYSCKNIEQCITNDTIKELNINKCGFQNVLGINLNNLEVLRLQENNMDDTQNILRQIQNNPQFLKLRELDLSEHLMIDRRNNDPEMSGEHVVKQINTQKSLNNLVKLTLDGNGITTLDILSALTNLEELDLSRNRGIDISQIKHLTKLTKLTLESCELMEIEDLSQLTSLTELNLNGNQKVDITPLCNLKQLVHLDLYFCGLKDISALQNLTKLIFLQLQVNQTIDISLLSSLNNLKELYISCNNIDDIKYLQYLVNLTILDISYSKVKDFSVLRKLTNLEVLNMSFNSNADITPLQYLVKLRKLELWHCNLYDIYALRPLINLQKLILSNNYIHDISPLSSLNNLIELYLNENIITDFSSVKQHINLHQFQIEDQIKDQYMPTIKEQKIYKKNNLQHYVFGVYLLKLFQFQNYYKYQYYDIKNILFHVFQPIFKYETNIKVRTRSSHSLRILSEQNNRQLKILLPQYHLAVVLQTVRIINISINSTFSTNIHQHQFSNAV</sequence>
<dbReference type="PROSITE" id="PS51450">
    <property type="entry name" value="LRR"/>
    <property type="match status" value="7"/>
</dbReference>
<evidence type="ECO:0000256" key="1">
    <source>
        <dbReference type="ARBA" id="ARBA00022614"/>
    </source>
</evidence>
<dbReference type="Proteomes" id="UP001642409">
    <property type="component" value="Unassembled WGS sequence"/>
</dbReference>
<dbReference type="InterPro" id="IPR003591">
    <property type="entry name" value="Leu-rich_rpt_typical-subtyp"/>
</dbReference>
<accession>A0AA86UB88</accession>
<dbReference type="SUPFAM" id="SSF52058">
    <property type="entry name" value="L domain-like"/>
    <property type="match status" value="2"/>
</dbReference>
<protein>
    <submittedName>
        <fullName evidence="3">Leucine-rich repeat domain-containing protein</fullName>
    </submittedName>
    <submittedName>
        <fullName evidence="4">Leucine-rich_repeat domain-containing protein</fullName>
    </submittedName>
</protein>
<evidence type="ECO:0000313" key="4">
    <source>
        <dbReference type="EMBL" id="CAL6013416.1"/>
    </source>
</evidence>
<dbReference type="EMBL" id="CATOUU010000790">
    <property type="protein sequence ID" value="CAI9948744.1"/>
    <property type="molecule type" value="Genomic_DNA"/>
</dbReference>
<dbReference type="SMART" id="SM00369">
    <property type="entry name" value="LRR_TYP"/>
    <property type="match status" value="5"/>
</dbReference>
<name>A0AA86UB88_9EUKA</name>
<dbReference type="InterPro" id="IPR001611">
    <property type="entry name" value="Leu-rich_rpt"/>
</dbReference>
<dbReference type="InterPro" id="IPR050836">
    <property type="entry name" value="SDS22/Internalin_LRR"/>
</dbReference>
<comment type="caution">
    <text evidence="3">The sequence shown here is derived from an EMBL/GenBank/DDBJ whole genome shotgun (WGS) entry which is preliminary data.</text>
</comment>
<keyword evidence="5" id="KW-1185">Reference proteome</keyword>
<reference evidence="4 5" key="2">
    <citation type="submission" date="2024-07" db="EMBL/GenBank/DDBJ databases">
        <authorList>
            <person name="Akdeniz Z."/>
        </authorList>
    </citation>
    <scope>NUCLEOTIDE SEQUENCE [LARGE SCALE GENOMIC DNA]</scope>
</reference>